<sequence>MCKYTGLELSQKFYSQIVAPILNQHFPGELYAAARIGRGSEVLGFDTDMSSDHDFGPCLQIFLTEVTFSNISESIMRVLDNTLPEIFEGYCVHYSDVARPPGIVQKQRGMLGSTHGVEIYTLPAWSLRFLQHDYSNGIKVQEWLHYPEQLFLSITAGAVYRDDTGELTSFRNKFSYFPQDIWLYKLAAQWARIAEECSYVGRCGCVDDELGSHVIATRMVGNLMHLSMLIERKYAPYPKWFGTAFSRLECAPELSPLLENIVHASNWKDRETGLIESCIFLARWQIKKEIPGSISPIVVTSRNRPFRFVDSLKISESLRSAIKESAVIQFNDFGAVDQCINSNVILAVPYYAKKAALTLLNMHLPS</sequence>
<name>A0A6P1V6P2_9ENTR</name>
<evidence type="ECO:0000313" key="3">
    <source>
        <dbReference type="Proteomes" id="UP000464389"/>
    </source>
</evidence>
<gene>
    <name evidence="2" type="ORF">GW952_31615</name>
</gene>
<evidence type="ECO:0000259" key="1">
    <source>
        <dbReference type="Pfam" id="PF13228"/>
    </source>
</evidence>
<dbReference type="InterPro" id="IPR025117">
    <property type="entry name" value="DUF4037"/>
</dbReference>
<dbReference type="RefSeq" id="WP_162122918.1">
    <property type="nucleotide sequence ID" value="NZ_CP048111.1"/>
</dbReference>
<dbReference type="Proteomes" id="UP000464389">
    <property type="component" value="Plasmid unnamed3"/>
</dbReference>
<feature type="domain" description="DUF4037" evidence="1">
    <location>
        <begin position="143"/>
        <end position="241"/>
    </location>
</feature>
<dbReference type="EMBL" id="CP048111">
    <property type="protein sequence ID" value="QHS50164.1"/>
    <property type="molecule type" value="Genomic_DNA"/>
</dbReference>
<geneLocation type="plasmid" evidence="2">
    <name>unnamed3</name>
</geneLocation>
<evidence type="ECO:0000313" key="2">
    <source>
        <dbReference type="EMBL" id="QHS50164.1"/>
    </source>
</evidence>
<organism evidence="2 3">
    <name type="scientific">Klebsiella michiganensis</name>
    <dbReference type="NCBI Taxonomy" id="1134687"/>
    <lineage>
        <taxon>Bacteria</taxon>
        <taxon>Pseudomonadati</taxon>
        <taxon>Pseudomonadota</taxon>
        <taxon>Gammaproteobacteria</taxon>
        <taxon>Enterobacterales</taxon>
        <taxon>Enterobacteriaceae</taxon>
        <taxon>Klebsiella/Raoultella group</taxon>
        <taxon>Klebsiella</taxon>
    </lineage>
</organism>
<dbReference type="Pfam" id="PF13228">
    <property type="entry name" value="DUF4037"/>
    <property type="match status" value="1"/>
</dbReference>
<reference evidence="2 3" key="1">
    <citation type="submission" date="2020-01" db="EMBL/GenBank/DDBJ databases">
        <title>Bactrocera dorsalis gut bacteria genome.</title>
        <authorList>
            <person name="Zhang H."/>
            <person name="Cai Z."/>
        </authorList>
    </citation>
    <scope>NUCLEOTIDE SEQUENCE [LARGE SCALE GENOMIC DNA]</scope>
    <source>
        <strain evidence="2 3">BD177</strain>
        <plasmid evidence="2 3">unnamed3</plasmid>
    </source>
</reference>
<protein>
    <submittedName>
        <fullName evidence="2">DUF4037 domain-containing protein</fullName>
    </submittedName>
</protein>
<keyword evidence="2" id="KW-0614">Plasmid</keyword>
<accession>A0A6P1V6P2</accession>
<dbReference type="AlphaFoldDB" id="A0A6P1V6P2"/>
<proteinExistence type="predicted"/>